<dbReference type="AlphaFoldDB" id="A0A1L8RKJ6"/>
<dbReference type="STRING" id="214095.RU97_GL000477"/>
<protein>
    <recommendedName>
        <fullName evidence="1">N-acetyltransferase domain-containing protein</fullName>
    </recommendedName>
</protein>
<dbReference type="PROSITE" id="PS51186">
    <property type="entry name" value="GNAT"/>
    <property type="match status" value="1"/>
</dbReference>
<evidence type="ECO:0000313" key="2">
    <source>
        <dbReference type="EMBL" id="OJG20244.1"/>
    </source>
</evidence>
<dbReference type="PANTHER" id="PTHR43415:SF4">
    <property type="entry name" value="N-ACETYLTRANSFERASE DOMAIN-CONTAINING PROTEIN"/>
    <property type="match status" value="1"/>
</dbReference>
<dbReference type="GO" id="GO:0016747">
    <property type="term" value="F:acyltransferase activity, transferring groups other than amino-acyl groups"/>
    <property type="evidence" value="ECO:0007669"/>
    <property type="project" value="InterPro"/>
</dbReference>
<proteinExistence type="predicted"/>
<dbReference type="Pfam" id="PF13302">
    <property type="entry name" value="Acetyltransf_3"/>
    <property type="match status" value="1"/>
</dbReference>
<dbReference type="InterPro" id="IPR016181">
    <property type="entry name" value="Acyl_CoA_acyltransferase"/>
</dbReference>
<accession>A0A1L8RKJ6</accession>
<gene>
    <name evidence="2" type="ORF">RU97_GL000477</name>
</gene>
<evidence type="ECO:0000313" key="3">
    <source>
        <dbReference type="Proteomes" id="UP000181884"/>
    </source>
</evidence>
<dbReference type="Gene3D" id="3.40.630.30">
    <property type="match status" value="1"/>
</dbReference>
<dbReference type="InterPro" id="IPR000182">
    <property type="entry name" value="GNAT_dom"/>
</dbReference>
<evidence type="ECO:0000259" key="1">
    <source>
        <dbReference type="PROSITE" id="PS51186"/>
    </source>
</evidence>
<dbReference type="PANTHER" id="PTHR43415">
    <property type="entry name" value="SPERMIDINE N(1)-ACETYLTRANSFERASE"/>
    <property type="match status" value="1"/>
</dbReference>
<name>A0A1L8RKJ6_9ENTE</name>
<reference evidence="2 3" key="1">
    <citation type="submission" date="2014-12" db="EMBL/GenBank/DDBJ databases">
        <title>Draft genome sequences of 29 type strains of Enterococci.</title>
        <authorList>
            <person name="Zhong Z."/>
            <person name="Sun Z."/>
            <person name="Liu W."/>
            <person name="Zhang W."/>
            <person name="Zhang H."/>
        </authorList>
    </citation>
    <scope>NUCLEOTIDE SEQUENCE [LARGE SCALE GENOMIC DNA]</scope>
    <source>
        <strain evidence="2 3">DSM 17029</strain>
    </source>
</reference>
<dbReference type="EMBL" id="JXKH01000001">
    <property type="protein sequence ID" value="OJG20244.1"/>
    <property type="molecule type" value="Genomic_DNA"/>
</dbReference>
<feature type="domain" description="N-acetyltransferase" evidence="1">
    <location>
        <begin position="1"/>
        <end position="158"/>
    </location>
</feature>
<organism evidence="2 3">
    <name type="scientific">Enterococcus canis</name>
    <dbReference type="NCBI Taxonomy" id="214095"/>
    <lineage>
        <taxon>Bacteria</taxon>
        <taxon>Bacillati</taxon>
        <taxon>Bacillota</taxon>
        <taxon>Bacilli</taxon>
        <taxon>Lactobacillales</taxon>
        <taxon>Enterococcaceae</taxon>
        <taxon>Enterococcus</taxon>
    </lineage>
</organism>
<keyword evidence="3" id="KW-1185">Reference proteome</keyword>
<dbReference type="SUPFAM" id="SSF55729">
    <property type="entry name" value="Acyl-CoA N-acyltransferases (Nat)"/>
    <property type="match status" value="1"/>
</dbReference>
<sequence length="169" mass="19719">MADLPIWWALSYSPQADLEWMKWNGPYFQDPVLSWQEFLEGFGGASIELPDRQGIFLDENLVGMVSAYYEDGDLSRWLEVGIVLYDAAIWGQGVGRQALTQWLTFLFKRYPLPHIGLSTWSGNERMMALGERVGMQQEARIRQVRYVNGQYYDAIKYGVLREEWEQHEN</sequence>
<comment type="caution">
    <text evidence="2">The sequence shown here is derived from an EMBL/GenBank/DDBJ whole genome shotgun (WGS) entry which is preliminary data.</text>
</comment>
<dbReference type="Proteomes" id="UP000181884">
    <property type="component" value="Unassembled WGS sequence"/>
</dbReference>